<dbReference type="RefSeq" id="WP_129027484.1">
    <property type="nucleotide sequence ID" value="NZ_SDHY01000005.1"/>
</dbReference>
<organism evidence="1 2">
    <name type="scientific">Aquirufa rosea</name>
    <dbReference type="NCBI Taxonomy" id="2509241"/>
    <lineage>
        <taxon>Bacteria</taxon>
        <taxon>Pseudomonadati</taxon>
        <taxon>Bacteroidota</taxon>
        <taxon>Cytophagia</taxon>
        <taxon>Cytophagales</taxon>
        <taxon>Flectobacillaceae</taxon>
        <taxon>Aquirufa</taxon>
    </lineage>
</organism>
<sequence>MKNLFSTFLLTLISFYTFSQNEKNSDLKTKIENILSSKGEVIHKEYEDFFEIKPSNIEYIEFKKLKVTSLKSNLKTYGLYIYGMEFRTNGLSRDGYTFIDQNEIVGLYDFLNFVLEKVKKVETNYTEYVLNTNDLQVSLFNSKVDPKRTFPKEELSYNYWILTFNVGNINSFRFKVKNINDIIPLVEKLKELKFE</sequence>
<comment type="caution">
    <text evidence="1">The sequence shown here is derived from an EMBL/GenBank/DDBJ whole genome shotgun (WGS) entry which is preliminary data.</text>
</comment>
<name>A0A4Q1BYR4_9BACT</name>
<keyword evidence="2" id="KW-1185">Reference proteome</keyword>
<dbReference type="Proteomes" id="UP000289455">
    <property type="component" value="Unassembled WGS sequence"/>
</dbReference>
<evidence type="ECO:0000313" key="2">
    <source>
        <dbReference type="Proteomes" id="UP000289455"/>
    </source>
</evidence>
<protein>
    <submittedName>
        <fullName evidence="1">Uncharacterized protein</fullName>
    </submittedName>
</protein>
<evidence type="ECO:0000313" key="1">
    <source>
        <dbReference type="EMBL" id="RXK48254.1"/>
    </source>
</evidence>
<dbReference type="AlphaFoldDB" id="A0A4Q1BYR4"/>
<gene>
    <name evidence="1" type="ORF">ESB04_09425</name>
</gene>
<proteinExistence type="predicted"/>
<reference evidence="1 2" key="1">
    <citation type="submission" date="2019-01" db="EMBL/GenBank/DDBJ databases">
        <title>Cytophagaceae bacterium strain CAR-16.</title>
        <authorList>
            <person name="Chen W.-M."/>
        </authorList>
    </citation>
    <scope>NUCLEOTIDE SEQUENCE [LARGE SCALE GENOMIC DNA]</scope>
    <source>
        <strain evidence="1 2">CAR-16</strain>
    </source>
</reference>
<dbReference type="EMBL" id="SDHY01000005">
    <property type="protein sequence ID" value="RXK48254.1"/>
    <property type="molecule type" value="Genomic_DNA"/>
</dbReference>
<accession>A0A4Q1BYR4</accession>